<dbReference type="AlphaFoldDB" id="A0A433ST63"/>
<keyword evidence="2" id="KW-0539">Nucleus</keyword>
<dbReference type="STRING" id="188477.A0A433ST63"/>
<evidence type="ECO:0000259" key="5">
    <source>
        <dbReference type="Pfam" id="PF04821"/>
    </source>
</evidence>
<dbReference type="EMBL" id="RQTK01001064">
    <property type="protein sequence ID" value="RUS72464.1"/>
    <property type="molecule type" value="Genomic_DNA"/>
</dbReference>
<dbReference type="InterPro" id="IPR044998">
    <property type="entry name" value="Timeless"/>
</dbReference>
<name>A0A433ST63_ELYCH</name>
<dbReference type="Pfam" id="PF04821">
    <property type="entry name" value="TIMELESS"/>
    <property type="match status" value="1"/>
</dbReference>
<gene>
    <name evidence="6" type="ORF">EGW08_019781</name>
</gene>
<accession>A0A433ST63</accession>
<evidence type="ECO:0000313" key="7">
    <source>
        <dbReference type="Proteomes" id="UP000271974"/>
    </source>
</evidence>
<evidence type="ECO:0000313" key="6">
    <source>
        <dbReference type="EMBL" id="RUS72464.1"/>
    </source>
</evidence>
<dbReference type="PANTHER" id="PTHR22940">
    <property type="entry name" value="TIMEOUT/TIMELESS-2"/>
    <property type="match status" value="1"/>
</dbReference>
<dbReference type="GO" id="GO:0031298">
    <property type="term" value="C:replication fork protection complex"/>
    <property type="evidence" value="ECO:0007669"/>
    <property type="project" value="TreeGrafter"/>
</dbReference>
<organism evidence="6 7">
    <name type="scientific">Elysia chlorotica</name>
    <name type="common">Eastern emerald elysia</name>
    <name type="synonym">Sea slug</name>
    <dbReference type="NCBI Taxonomy" id="188477"/>
    <lineage>
        <taxon>Eukaryota</taxon>
        <taxon>Metazoa</taxon>
        <taxon>Spiralia</taxon>
        <taxon>Lophotrochozoa</taxon>
        <taxon>Mollusca</taxon>
        <taxon>Gastropoda</taxon>
        <taxon>Heterobranchia</taxon>
        <taxon>Euthyneura</taxon>
        <taxon>Panpulmonata</taxon>
        <taxon>Sacoglossa</taxon>
        <taxon>Placobranchoidea</taxon>
        <taxon>Plakobranchidae</taxon>
        <taxon>Elysia</taxon>
    </lineage>
</organism>
<feature type="domain" description="Timeless N-terminal" evidence="5">
    <location>
        <begin position="19"/>
        <end position="280"/>
    </location>
</feature>
<dbReference type="Proteomes" id="UP000271974">
    <property type="component" value="Unassembled WGS sequence"/>
</dbReference>
<dbReference type="GO" id="GO:0003677">
    <property type="term" value="F:DNA binding"/>
    <property type="evidence" value="ECO:0007669"/>
    <property type="project" value="TreeGrafter"/>
</dbReference>
<dbReference type="PANTHER" id="PTHR22940:SF4">
    <property type="entry name" value="PROTEIN TIMELESS HOMOLOG"/>
    <property type="match status" value="1"/>
</dbReference>
<protein>
    <recommendedName>
        <fullName evidence="5">Timeless N-terminal domain-containing protein</fullName>
    </recommendedName>
</protein>
<evidence type="ECO:0000256" key="2">
    <source>
        <dbReference type="ARBA" id="ARBA00023242"/>
    </source>
</evidence>
<feature type="compositionally biased region" description="Basic and acidic residues" evidence="4">
    <location>
        <begin position="239"/>
        <end position="260"/>
    </location>
</feature>
<keyword evidence="7" id="KW-1185">Reference proteome</keyword>
<sequence length="639" mass="74573">MDVELQATCSALGYLEGSEYVKEPDCLETVKDLIRFLRRDTDVCDIRRQLGNAQVLQNDLVPIVKAYHDDKDLFDTVVKLLVNLTQPVISCFNNEIPDEKTLRNNCLEVEGYLQDYKEAFIDEDLFGILATKIKDILKMEWDERREEDRLQLERLFMLVRNVLMVPADASREQRTEDDASTHDQVLWAMHTSGMEDLILYVASSDRERSHLCMHVMEIVTLMFREQEPETLASAGVHRSLTEKEKDQRELEQAREREKAQKKANILKFSGRHSRFGGTFVLKDIKSISENDVIYHKPLCEVKRFSYDEGKNRKKISRNRAPIKTDDPKRRSTLSMRLSLKEFCIQFLINAYNPLMRAVKDALTRKSTQDNDETFYLWAMRFFMEFCRLHCKRVDFISETMSMSAFHYIYTQLCTYYESVRLGKGEECKVWGRRSHLALKAYQELLRTLDFMSRSSDEQIRESAKINSVLFYLLFIVVSRRAYLRDLVESTHIFLKMLETFTKRNKNLVVQKKKKKKGKKKKKAAVQVELLAEPTEEELETIWSETTSDQITACLRGVEPVPEDITPFDAASEVDMDQQRVEAMLRIQSSLRDGRPGEAIALFRAAREVWPEGDEFGTVDMLEEEEFMALKEIFMAALPR</sequence>
<feature type="non-terminal residue" evidence="6">
    <location>
        <position position="639"/>
    </location>
</feature>
<dbReference type="GO" id="GO:0000076">
    <property type="term" value="P:DNA replication checkpoint signaling"/>
    <property type="evidence" value="ECO:0007669"/>
    <property type="project" value="TreeGrafter"/>
</dbReference>
<evidence type="ECO:0000256" key="1">
    <source>
        <dbReference type="ARBA" id="ARBA00004123"/>
    </source>
</evidence>
<comment type="subcellular location">
    <subcellularLocation>
        <location evidence="1">Nucleus</location>
    </subcellularLocation>
</comment>
<dbReference type="OrthoDB" id="310853at2759"/>
<keyword evidence="3" id="KW-0131">Cell cycle</keyword>
<comment type="caution">
    <text evidence="6">The sequence shown here is derived from an EMBL/GenBank/DDBJ whole genome shotgun (WGS) entry which is preliminary data.</text>
</comment>
<evidence type="ECO:0000256" key="3">
    <source>
        <dbReference type="ARBA" id="ARBA00023306"/>
    </source>
</evidence>
<proteinExistence type="predicted"/>
<evidence type="ECO:0000256" key="4">
    <source>
        <dbReference type="SAM" id="MobiDB-lite"/>
    </source>
</evidence>
<reference evidence="6 7" key="1">
    <citation type="submission" date="2019-01" db="EMBL/GenBank/DDBJ databases">
        <title>A draft genome assembly of the solar-powered sea slug Elysia chlorotica.</title>
        <authorList>
            <person name="Cai H."/>
            <person name="Li Q."/>
            <person name="Fang X."/>
            <person name="Li J."/>
            <person name="Curtis N.E."/>
            <person name="Altenburger A."/>
            <person name="Shibata T."/>
            <person name="Feng M."/>
            <person name="Maeda T."/>
            <person name="Schwartz J.A."/>
            <person name="Shigenobu S."/>
            <person name="Lundholm N."/>
            <person name="Nishiyama T."/>
            <person name="Yang H."/>
            <person name="Hasebe M."/>
            <person name="Li S."/>
            <person name="Pierce S.K."/>
            <person name="Wang J."/>
        </authorList>
    </citation>
    <scope>NUCLEOTIDE SEQUENCE [LARGE SCALE GENOMIC DNA]</scope>
    <source>
        <strain evidence="6">EC2010</strain>
        <tissue evidence="6">Whole organism of an adult</tissue>
    </source>
</reference>
<dbReference type="GO" id="GO:0043111">
    <property type="term" value="P:replication fork arrest"/>
    <property type="evidence" value="ECO:0007669"/>
    <property type="project" value="TreeGrafter"/>
</dbReference>
<dbReference type="InterPro" id="IPR006906">
    <property type="entry name" value="Timeless_N"/>
</dbReference>
<dbReference type="GO" id="GO:0006281">
    <property type="term" value="P:DNA repair"/>
    <property type="evidence" value="ECO:0007669"/>
    <property type="project" value="TreeGrafter"/>
</dbReference>
<feature type="region of interest" description="Disordered" evidence="4">
    <location>
        <begin position="232"/>
        <end position="263"/>
    </location>
</feature>